<keyword evidence="2" id="KW-1133">Transmembrane helix</keyword>
<dbReference type="Proteomes" id="UP001642409">
    <property type="component" value="Unassembled WGS sequence"/>
</dbReference>
<feature type="transmembrane region" description="Helical" evidence="2">
    <location>
        <begin position="103"/>
        <end position="121"/>
    </location>
</feature>
<evidence type="ECO:0000256" key="1">
    <source>
        <dbReference type="SAM" id="MobiDB-lite"/>
    </source>
</evidence>
<evidence type="ECO:0000313" key="3">
    <source>
        <dbReference type="EMBL" id="CAI9934479.1"/>
    </source>
</evidence>
<keyword evidence="2" id="KW-0812">Transmembrane</keyword>
<feature type="compositionally biased region" description="Basic and acidic residues" evidence="1">
    <location>
        <begin position="21"/>
        <end position="30"/>
    </location>
</feature>
<comment type="caution">
    <text evidence="4">The sequence shown here is derived from an EMBL/GenBank/DDBJ whole genome shotgun (WGS) entry which is preliminary data.</text>
</comment>
<evidence type="ECO:0000313" key="5">
    <source>
        <dbReference type="EMBL" id="CAL6014594.1"/>
    </source>
</evidence>
<evidence type="ECO:0000313" key="6">
    <source>
        <dbReference type="EMBL" id="CAL6095133.1"/>
    </source>
</evidence>
<gene>
    <name evidence="3" type="ORF">HINF_LOCUS22124</name>
    <name evidence="5" type="ORF">HINF_LOCUS24341</name>
    <name evidence="4" type="ORF">HINF_LOCUS25575</name>
    <name evidence="6" type="ORF">HINF_LOCUS67803</name>
</gene>
<evidence type="ECO:0000256" key="2">
    <source>
        <dbReference type="SAM" id="Phobius"/>
    </source>
</evidence>
<dbReference type="EMBL" id="CATOUU010000653">
    <property type="protein sequence ID" value="CAI9937930.1"/>
    <property type="molecule type" value="Genomic_DNA"/>
</dbReference>
<feature type="transmembrane region" description="Helical" evidence="2">
    <location>
        <begin position="127"/>
        <end position="146"/>
    </location>
</feature>
<feature type="transmembrane region" description="Helical" evidence="2">
    <location>
        <begin position="48"/>
        <end position="69"/>
    </location>
</feature>
<accession>A0AA86U143</accession>
<dbReference type="EMBL" id="CAXDID020000071">
    <property type="protein sequence ID" value="CAL6014594.1"/>
    <property type="molecule type" value="Genomic_DNA"/>
</dbReference>
<reference evidence="4" key="1">
    <citation type="submission" date="2023-06" db="EMBL/GenBank/DDBJ databases">
        <authorList>
            <person name="Kurt Z."/>
        </authorList>
    </citation>
    <scope>NUCLEOTIDE SEQUENCE</scope>
</reference>
<feature type="transmembrane region" description="Helical" evidence="2">
    <location>
        <begin position="158"/>
        <end position="175"/>
    </location>
</feature>
<proteinExistence type="predicted"/>
<sequence>MNQRQPPSNANQPLVQTEGNNEQRETEKRQPVSGNCGKTSDEVYRVKYIIILYINRISFLFNSFVSIYGFDACYFVLQLFNINFFAFKQIFLLLYFSFHFPGDCFVCFKVLQLMFLIHILLCELQYLLVFSFDLFLLCLSIIFALLQFNSQVLFLHYYFVRFLRFILNLVFYFAVQQFEPIYFPFRFNQFVFVLNELVEAARLKWLSITNILTIQIKFRIRWIFPSTTGYEAASPTRSMLPAKTCA</sequence>
<evidence type="ECO:0000313" key="7">
    <source>
        <dbReference type="Proteomes" id="UP001642409"/>
    </source>
</evidence>
<dbReference type="AlphaFoldDB" id="A0AA86U143"/>
<feature type="region of interest" description="Disordered" evidence="1">
    <location>
        <begin position="1"/>
        <end position="34"/>
    </location>
</feature>
<organism evidence="4">
    <name type="scientific">Hexamita inflata</name>
    <dbReference type="NCBI Taxonomy" id="28002"/>
    <lineage>
        <taxon>Eukaryota</taxon>
        <taxon>Metamonada</taxon>
        <taxon>Diplomonadida</taxon>
        <taxon>Hexamitidae</taxon>
        <taxon>Hexamitinae</taxon>
        <taxon>Hexamita</taxon>
    </lineage>
</organism>
<dbReference type="EMBL" id="CATOUU010000570">
    <property type="protein sequence ID" value="CAI9934479.1"/>
    <property type="molecule type" value="Genomic_DNA"/>
</dbReference>
<feature type="compositionally biased region" description="Polar residues" evidence="1">
    <location>
        <begin position="1"/>
        <end position="20"/>
    </location>
</feature>
<protein>
    <submittedName>
        <fullName evidence="5">Hypothetical_protein</fullName>
    </submittedName>
</protein>
<name>A0AA86U143_9EUKA</name>
<dbReference type="EMBL" id="CAXDID020000473">
    <property type="protein sequence ID" value="CAL6095133.1"/>
    <property type="molecule type" value="Genomic_DNA"/>
</dbReference>
<reference evidence="5 7" key="2">
    <citation type="submission" date="2024-07" db="EMBL/GenBank/DDBJ databases">
        <authorList>
            <person name="Akdeniz Z."/>
        </authorList>
    </citation>
    <scope>NUCLEOTIDE SEQUENCE [LARGE SCALE GENOMIC DNA]</scope>
</reference>
<keyword evidence="7" id="KW-1185">Reference proteome</keyword>
<keyword evidence="2" id="KW-0472">Membrane</keyword>
<evidence type="ECO:0000313" key="4">
    <source>
        <dbReference type="EMBL" id="CAI9937930.1"/>
    </source>
</evidence>